<dbReference type="InterPro" id="IPR039418">
    <property type="entry name" value="LexA-like"/>
</dbReference>
<keyword evidence="6" id="KW-1185">Reference proteome</keyword>
<dbReference type="GO" id="GO:0003677">
    <property type="term" value="F:DNA binding"/>
    <property type="evidence" value="ECO:0007669"/>
    <property type="project" value="UniProtKB-KW"/>
</dbReference>
<dbReference type="Proteomes" id="UP000694001">
    <property type="component" value="Chromosome"/>
</dbReference>
<protein>
    <submittedName>
        <fullName evidence="5">Helix-turn-helix transcriptional regulator</fullName>
    </submittedName>
</protein>
<dbReference type="RefSeq" id="WP_218284503.1">
    <property type="nucleotide sequence ID" value="NZ_CP076448.1"/>
</dbReference>
<dbReference type="InterPro" id="IPR015927">
    <property type="entry name" value="Peptidase_S24_S26A/B/C"/>
</dbReference>
<dbReference type="CDD" id="cd06529">
    <property type="entry name" value="S24_LexA-like"/>
    <property type="match status" value="1"/>
</dbReference>
<evidence type="ECO:0000256" key="2">
    <source>
        <dbReference type="ARBA" id="ARBA00023125"/>
    </source>
</evidence>
<evidence type="ECO:0000313" key="6">
    <source>
        <dbReference type="Proteomes" id="UP000694001"/>
    </source>
</evidence>
<organism evidence="5 6">
    <name type="scientific">Elioraea tepida</name>
    <dbReference type="NCBI Taxonomy" id="2843330"/>
    <lineage>
        <taxon>Bacteria</taxon>
        <taxon>Pseudomonadati</taxon>
        <taxon>Pseudomonadota</taxon>
        <taxon>Alphaproteobacteria</taxon>
        <taxon>Acetobacterales</taxon>
        <taxon>Elioraeaceae</taxon>
        <taxon>Elioraea</taxon>
    </lineage>
</organism>
<feature type="domain" description="Peptidase S24/S26A/S26B/S26C" evidence="4">
    <location>
        <begin position="92"/>
        <end position="211"/>
    </location>
</feature>
<dbReference type="PANTHER" id="PTHR40661">
    <property type="match status" value="1"/>
</dbReference>
<gene>
    <name evidence="5" type="ORF">KO353_09905</name>
</gene>
<dbReference type="PANTHER" id="PTHR40661:SF3">
    <property type="entry name" value="FELS-1 PROPHAGE TRANSCRIPTIONAL REGULATOR"/>
    <property type="match status" value="1"/>
</dbReference>
<dbReference type="EMBL" id="CP076448">
    <property type="protein sequence ID" value="QXM23628.1"/>
    <property type="molecule type" value="Genomic_DNA"/>
</dbReference>
<dbReference type="KEGG" id="elio:KO353_09905"/>
<dbReference type="Pfam" id="PF00717">
    <property type="entry name" value="Peptidase_S24"/>
    <property type="match status" value="1"/>
</dbReference>
<evidence type="ECO:0000313" key="5">
    <source>
        <dbReference type="EMBL" id="QXM23628.1"/>
    </source>
</evidence>
<evidence type="ECO:0000256" key="3">
    <source>
        <dbReference type="ARBA" id="ARBA00023163"/>
    </source>
</evidence>
<evidence type="ECO:0000259" key="4">
    <source>
        <dbReference type="Pfam" id="PF00717"/>
    </source>
</evidence>
<proteinExistence type="predicted"/>
<evidence type="ECO:0000256" key="1">
    <source>
        <dbReference type="ARBA" id="ARBA00023015"/>
    </source>
</evidence>
<reference evidence="5" key="1">
    <citation type="submission" date="2021-06" db="EMBL/GenBank/DDBJ databases">
        <title>Elioraea tepida, sp. nov., a moderately thermophilic aerobic anoxygenic phototrophic bacterium isolated from an alkaline siliceous hot spring mat community in Yellowstone National Park, WY, USA.</title>
        <authorList>
            <person name="Saini M.K."/>
            <person name="Yoshida S."/>
            <person name="Sebastian A."/>
            <person name="Hirose S."/>
            <person name="Hara E."/>
            <person name="Tamaki H."/>
            <person name="Soulier N.T."/>
            <person name="Albert I."/>
            <person name="Hanada S."/>
            <person name="Bryant D.A."/>
            <person name="Tank M."/>
        </authorList>
    </citation>
    <scope>NUCLEOTIDE SEQUENCE</scope>
    <source>
        <strain evidence="5">MS-P2</strain>
    </source>
</reference>
<accession>A0A975U1H9</accession>
<keyword evidence="1" id="KW-0805">Transcription regulation</keyword>
<name>A0A975U1H9_9PROT</name>
<sequence length="215" mass="23156">MRHEDIWRAIDALAAEHGLTPSGLARKAGLDPTTFNRSKRVTGAGKPRWPSTESVAKVLDAVGAPLERLTELITGNPAAPRRAAAAAPRRIPLIGLAQAGAEGYFDDAGYPVGGAWDEIELPAIADPHAYALEISGDSMEPVYRDGDIVIVSPAAPTRRGDRVCVRTTDGEVMAKELVRRSARRIELASLNPAFPGRSFDIDEISWIARIIWASQ</sequence>
<dbReference type="AlphaFoldDB" id="A0A975U1H9"/>
<keyword evidence="3" id="KW-0804">Transcription</keyword>
<keyword evidence="2" id="KW-0238">DNA-binding</keyword>